<evidence type="ECO:0000313" key="9">
    <source>
        <dbReference type="EMBL" id="WGW12623.1"/>
    </source>
</evidence>
<evidence type="ECO:0000256" key="7">
    <source>
        <dbReference type="SAM" id="Phobius"/>
    </source>
</evidence>
<proteinExistence type="predicted"/>
<evidence type="ECO:0000256" key="3">
    <source>
        <dbReference type="ARBA" id="ARBA00022692"/>
    </source>
</evidence>
<evidence type="ECO:0000313" key="10">
    <source>
        <dbReference type="Proteomes" id="UP001209083"/>
    </source>
</evidence>
<evidence type="ECO:0000256" key="5">
    <source>
        <dbReference type="ARBA" id="ARBA00023136"/>
    </source>
</evidence>
<comment type="subcellular location">
    <subcellularLocation>
        <location evidence="1">Cell membrane</location>
        <topology evidence="1">Multi-pass membrane protein</topology>
    </subcellularLocation>
</comment>
<organism evidence="9 10">
    <name type="scientific">Saxibacter everestensis</name>
    <dbReference type="NCBI Taxonomy" id="2909229"/>
    <lineage>
        <taxon>Bacteria</taxon>
        <taxon>Bacillati</taxon>
        <taxon>Actinomycetota</taxon>
        <taxon>Actinomycetes</taxon>
        <taxon>Micrococcales</taxon>
        <taxon>Brevibacteriaceae</taxon>
        <taxon>Saxibacter</taxon>
    </lineage>
</organism>
<dbReference type="PANTHER" id="PTHR35007">
    <property type="entry name" value="INTEGRAL MEMBRANE PROTEIN-RELATED"/>
    <property type="match status" value="1"/>
</dbReference>
<keyword evidence="4 7" id="KW-1133">Transmembrane helix</keyword>
<evidence type="ECO:0000256" key="6">
    <source>
        <dbReference type="SAM" id="MobiDB-lite"/>
    </source>
</evidence>
<dbReference type="InterPro" id="IPR018076">
    <property type="entry name" value="T2SS_GspF_dom"/>
</dbReference>
<keyword evidence="3 7" id="KW-0812">Transmembrane</keyword>
<keyword evidence="2" id="KW-1003">Cell membrane</keyword>
<feature type="transmembrane region" description="Helical" evidence="7">
    <location>
        <begin position="223"/>
        <end position="243"/>
    </location>
</feature>
<keyword evidence="10" id="KW-1185">Reference proteome</keyword>
<protein>
    <submittedName>
        <fullName evidence="9">Type II secretion system F family protein</fullName>
    </submittedName>
</protein>
<evidence type="ECO:0000259" key="8">
    <source>
        <dbReference type="Pfam" id="PF00482"/>
    </source>
</evidence>
<accession>A0ABY8QUG3</accession>
<evidence type="ECO:0000256" key="4">
    <source>
        <dbReference type="ARBA" id="ARBA00022989"/>
    </source>
</evidence>
<evidence type="ECO:0000256" key="1">
    <source>
        <dbReference type="ARBA" id="ARBA00004651"/>
    </source>
</evidence>
<name>A0ABY8QUG3_9MICO</name>
<feature type="domain" description="Type II secretion system protein GspF" evidence="8">
    <location>
        <begin position="110"/>
        <end position="233"/>
    </location>
</feature>
<sequence>MSGIGWTVPAAVGAGAFVGIALFLLILALVGWPRRDMSKPSLFRRVTGGRSASSRLVWAVVSGVAVLALTGWIVAAVGIGLLVGYWDRLVGSAKQEQLAVMRLEALATWTESLRDTIAGAVGLEQAIPASVAATPPVIRPQLNLLVDRLRIREPLPSALQSYADDLNDPGADMIVAALILNARLRGPGLRDVLSSLAVSTREELDMRRRIDASRAGIRRSVRIVIVIVLGVMGGLAVFNKSYVEPFGDFTGQLVLLMVALLIFGGLYWLRRLADPERRERFLVRGKESAAEPDPGSTSARPGNRSDARTRS</sequence>
<gene>
    <name evidence="9" type="ORF">LWF01_02315</name>
</gene>
<evidence type="ECO:0000256" key="2">
    <source>
        <dbReference type="ARBA" id="ARBA00022475"/>
    </source>
</evidence>
<dbReference type="Pfam" id="PF00482">
    <property type="entry name" value="T2SSF"/>
    <property type="match status" value="1"/>
</dbReference>
<feature type="transmembrane region" description="Helical" evidence="7">
    <location>
        <begin position="56"/>
        <end position="86"/>
    </location>
</feature>
<reference evidence="9 10" key="1">
    <citation type="submission" date="2023-05" db="EMBL/GenBank/DDBJ databases">
        <title>Lithophilousrod everest ZFBP1038 complete genpme.</title>
        <authorList>
            <person name="Tian M."/>
        </authorList>
    </citation>
    <scope>NUCLEOTIDE SEQUENCE [LARGE SCALE GENOMIC DNA]</scope>
    <source>
        <strain evidence="9 10">ZFBP1038</strain>
    </source>
</reference>
<feature type="transmembrane region" description="Helical" evidence="7">
    <location>
        <begin position="12"/>
        <end position="32"/>
    </location>
</feature>
<dbReference type="PANTHER" id="PTHR35007:SF3">
    <property type="entry name" value="POSSIBLE CONSERVED ALANINE RICH MEMBRANE PROTEIN"/>
    <property type="match status" value="1"/>
</dbReference>
<feature type="region of interest" description="Disordered" evidence="6">
    <location>
        <begin position="283"/>
        <end position="311"/>
    </location>
</feature>
<dbReference type="EMBL" id="CP090958">
    <property type="protein sequence ID" value="WGW12623.1"/>
    <property type="molecule type" value="Genomic_DNA"/>
</dbReference>
<feature type="transmembrane region" description="Helical" evidence="7">
    <location>
        <begin position="249"/>
        <end position="269"/>
    </location>
</feature>
<keyword evidence="5 7" id="KW-0472">Membrane</keyword>
<dbReference type="Proteomes" id="UP001209083">
    <property type="component" value="Chromosome"/>
</dbReference>
<dbReference type="RefSeq" id="WP_349639427.1">
    <property type="nucleotide sequence ID" value="NZ_CP090958.1"/>
</dbReference>